<dbReference type="InterPro" id="IPR017871">
    <property type="entry name" value="ABC_transporter-like_CS"/>
</dbReference>
<name>A0A975GA82_9THEO</name>
<dbReference type="PROSITE" id="PS00211">
    <property type="entry name" value="ABC_TRANSPORTER_1"/>
    <property type="match status" value="1"/>
</dbReference>
<dbReference type="PROSITE" id="PS50893">
    <property type="entry name" value="ABC_TRANSPORTER_2"/>
    <property type="match status" value="1"/>
</dbReference>
<keyword evidence="6" id="KW-1185">Reference proteome</keyword>
<dbReference type="SMART" id="SM00382">
    <property type="entry name" value="AAA"/>
    <property type="match status" value="1"/>
</dbReference>
<evidence type="ECO:0000259" key="4">
    <source>
        <dbReference type="PROSITE" id="PS50893"/>
    </source>
</evidence>
<dbReference type="InterPro" id="IPR003593">
    <property type="entry name" value="AAA+_ATPase"/>
</dbReference>
<dbReference type="InterPro" id="IPR003439">
    <property type="entry name" value="ABC_transporter-like_ATP-bd"/>
</dbReference>
<dbReference type="Gene3D" id="3.40.50.300">
    <property type="entry name" value="P-loop containing nucleotide triphosphate hydrolases"/>
    <property type="match status" value="1"/>
</dbReference>
<protein>
    <submittedName>
        <fullName evidence="5">ATP-binding cassette domain-containing protein</fullName>
    </submittedName>
</protein>
<dbReference type="SUPFAM" id="SSF52540">
    <property type="entry name" value="P-loop containing nucleoside triphosphate hydrolases"/>
    <property type="match status" value="1"/>
</dbReference>
<dbReference type="PANTHER" id="PTHR42781">
    <property type="entry name" value="SPERMIDINE/PUTRESCINE IMPORT ATP-BINDING PROTEIN POTA"/>
    <property type="match status" value="1"/>
</dbReference>
<organism evidence="5 6">
    <name type="scientific">Aceticella autotrophica</name>
    <dbReference type="NCBI Taxonomy" id="2755338"/>
    <lineage>
        <taxon>Bacteria</taxon>
        <taxon>Bacillati</taxon>
        <taxon>Bacillota</taxon>
        <taxon>Clostridia</taxon>
        <taxon>Thermoanaerobacterales</taxon>
        <taxon>Thermoanaerobacteraceae</taxon>
        <taxon>Aceticella</taxon>
    </lineage>
</organism>
<dbReference type="InterPro" id="IPR027417">
    <property type="entry name" value="P-loop_NTPase"/>
</dbReference>
<dbReference type="EMBL" id="CP060096">
    <property type="protein sequence ID" value="QSZ26877.1"/>
    <property type="molecule type" value="Genomic_DNA"/>
</dbReference>
<keyword evidence="2" id="KW-0547">Nucleotide-binding</keyword>
<proteinExistence type="predicted"/>
<feature type="domain" description="ABC transporter" evidence="4">
    <location>
        <begin position="2"/>
        <end position="217"/>
    </location>
</feature>
<evidence type="ECO:0000256" key="3">
    <source>
        <dbReference type="ARBA" id="ARBA00022840"/>
    </source>
</evidence>
<evidence type="ECO:0000256" key="2">
    <source>
        <dbReference type="ARBA" id="ARBA00022741"/>
    </source>
</evidence>
<dbReference type="RefSeq" id="WP_284679569.1">
    <property type="nucleotide sequence ID" value="NZ_CP060096.1"/>
</dbReference>
<dbReference type="KEGG" id="aaut:ACETAC_08335"/>
<accession>A0A975GA82</accession>
<evidence type="ECO:0000313" key="6">
    <source>
        <dbReference type="Proteomes" id="UP000671913"/>
    </source>
</evidence>
<dbReference type="Proteomes" id="UP000671913">
    <property type="component" value="Chromosome"/>
</dbReference>
<gene>
    <name evidence="5" type="ORF">ACETAC_08335</name>
</gene>
<dbReference type="GO" id="GO:0005524">
    <property type="term" value="F:ATP binding"/>
    <property type="evidence" value="ECO:0007669"/>
    <property type="project" value="UniProtKB-KW"/>
</dbReference>
<dbReference type="GO" id="GO:0016887">
    <property type="term" value="F:ATP hydrolysis activity"/>
    <property type="evidence" value="ECO:0007669"/>
    <property type="project" value="InterPro"/>
</dbReference>
<sequence length="221" mass="25480">MLKVKFVKRLPDFVLKVDLLVDKEILVLVGPSGSGKTTVLECIAGFQKPDWGEIILGEKTLFSSSKRINLPSYKRGIGYIFQEYALFNHLTVRDNILYGVKNILKDEKEKQLNEILKKFDIFHLAERYPVQLSGGEKQRVALARTLITKPHLLLLDEPLSAMDRKLRERLCKEIKELHGQWKIPFVLVTHYQYEAKLGDKVFKAEKGEDKGEIIMKFHQSA</sequence>
<evidence type="ECO:0000256" key="1">
    <source>
        <dbReference type="ARBA" id="ARBA00022448"/>
    </source>
</evidence>
<reference evidence="5" key="1">
    <citation type="submission" date="2020-08" db="EMBL/GenBank/DDBJ databases">
        <title>Genomic insights into the carbon and energy metabolism of the first obligate autotrophic acetogenic bacterium Aceticella autotrophica gen. nov., sp. nov.</title>
        <authorList>
            <person name="Toshchakov S.V."/>
            <person name="Elcheninov A.G."/>
            <person name="Kublanov I.V."/>
            <person name="Frolov E.N."/>
            <person name="Lebedinsky A.V."/>
        </authorList>
    </citation>
    <scope>NUCLEOTIDE SEQUENCE</scope>
    <source>
        <strain evidence="5">3443-3Ac</strain>
    </source>
</reference>
<evidence type="ECO:0000313" key="5">
    <source>
        <dbReference type="EMBL" id="QSZ26877.1"/>
    </source>
</evidence>
<dbReference type="PANTHER" id="PTHR42781:SF4">
    <property type="entry name" value="SPERMIDINE_PUTRESCINE IMPORT ATP-BINDING PROTEIN POTA"/>
    <property type="match status" value="1"/>
</dbReference>
<keyword evidence="1" id="KW-0813">Transport</keyword>
<dbReference type="Pfam" id="PF00005">
    <property type="entry name" value="ABC_tran"/>
    <property type="match status" value="1"/>
</dbReference>
<keyword evidence="3 5" id="KW-0067">ATP-binding</keyword>
<dbReference type="InterPro" id="IPR050093">
    <property type="entry name" value="ABC_SmlMolc_Importer"/>
</dbReference>
<dbReference type="AlphaFoldDB" id="A0A975GA82"/>